<keyword evidence="4 7" id="KW-0732">Signal</keyword>
<dbReference type="PROSITE" id="PS50835">
    <property type="entry name" value="IG_LIKE"/>
    <property type="match status" value="1"/>
</dbReference>
<dbReference type="RefSeq" id="XP_030650005.1">
    <property type="nucleotide sequence ID" value="XM_030794145.1"/>
</dbReference>
<organism evidence="9 10">
    <name type="scientific">Chanos chanos</name>
    <name type="common">Milkfish</name>
    <name type="synonym">Mugil chanos</name>
    <dbReference type="NCBI Taxonomy" id="29144"/>
    <lineage>
        <taxon>Eukaryota</taxon>
        <taxon>Metazoa</taxon>
        <taxon>Chordata</taxon>
        <taxon>Craniata</taxon>
        <taxon>Vertebrata</taxon>
        <taxon>Euteleostomi</taxon>
        <taxon>Actinopterygii</taxon>
        <taxon>Neopterygii</taxon>
        <taxon>Teleostei</taxon>
        <taxon>Ostariophysi</taxon>
        <taxon>Gonorynchiformes</taxon>
        <taxon>Chanidae</taxon>
        <taxon>Chanos</taxon>
    </lineage>
</organism>
<gene>
    <name evidence="10" type="primary">cilp</name>
</gene>
<dbReference type="Pfam" id="PF23708">
    <property type="entry name" value="CILP_5th"/>
    <property type="match status" value="1"/>
</dbReference>
<dbReference type="InterPro" id="IPR003599">
    <property type="entry name" value="Ig_sub"/>
</dbReference>
<name>A0A6J2X095_CHACN</name>
<proteinExistence type="predicted"/>
<feature type="compositionally biased region" description="Basic residues" evidence="6">
    <location>
        <begin position="1155"/>
        <end position="1172"/>
    </location>
</feature>
<keyword evidence="3" id="KW-0272">Extracellular matrix</keyword>
<evidence type="ECO:0000259" key="8">
    <source>
        <dbReference type="PROSITE" id="PS50835"/>
    </source>
</evidence>
<dbReference type="Pfam" id="PF00090">
    <property type="entry name" value="TSP_1"/>
    <property type="match status" value="1"/>
</dbReference>
<dbReference type="Gene3D" id="2.60.40.10">
    <property type="entry name" value="Immunoglobulins"/>
    <property type="match status" value="1"/>
</dbReference>
<dbReference type="InParanoid" id="A0A6J2X095"/>
<dbReference type="Gene3D" id="2.20.100.10">
    <property type="entry name" value="Thrombospondin type-1 (TSP1) repeat"/>
    <property type="match status" value="1"/>
</dbReference>
<dbReference type="InterPro" id="IPR003598">
    <property type="entry name" value="Ig_sub2"/>
</dbReference>
<dbReference type="InterPro" id="IPR025155">
    <property type="entry name" value="WxxW_domain"/>
</dbReference>
<dbReference type="Proteomes" id="UP000504632">
    <property type="component" value="Chromosome 2"/>
</dbReference>
<dbReference type="SMART" id="SM00409">
    <property type="entry name" value="IG"/>
    <property type="match status" value="1"/>
</dbReference>
<keyword evidence="2" id="KW-0964">Secreted</keyword>
<feature type="domain" description="Ig-like" evidence="8">
    <location>
        <begin position="278"/>
        <end position="387"/>
    </location>
</feature>
<dbReference type="CTD" id="8483"/>
<dbReference type="Pfam" id="PF23599">
    <property type="entry name" value="CILP_C"/>
    <property type="match status" value="1"/>
</dbReference>
<dbReference type="InterPro" id="IPR056255">
    <property type="entry name" value="CILP-1/2_dom"/>
</dbReference>
<dbReference type="InterPro" id="IPR039675">
    <property type="entry name" value="CILP1/CILP2"/>
</dbReference>
<comment type="subcellular location">
    <subcellularLocation>
        <location evidence="1">Secreted</location>
        <location evidence="1">Extracellular space</location>
        <location evidence="1">Extracellular matrix</location>
    </subcellularLocation>
</comment>
<dbReference type="PANTHER" id="PTHR15031:SF3">
    <property type="entry name" value="CARTILAGE INTERMEDIATE LAYER PROTEIN 1"/>
    <property type="match status" value="1"/>
</dbReference>
<dbReference type="InterPro" id="IPR000884">
    <property type="entry name" value="TSP1_rpt"/>
</dbReference>
<dbReference type="InterPro" id="IPR036383">
    <property type="entry name" value="TSP1_rpt_sf"/>
</dbReference>
<dbReference type="OrthoDB" id="9929167at2759"/>
<dbReference type="AlphaFoldDB" id="A0A6J2X095"/>
<dbReference type="SUPFAM" id="SSF49464">
    <property type="entry name" value="Carboxypeptidase regulatory domain-like"/>
    <property type="match status" value="1"/>
</dbReference>
<protein>
    <submittedName>
        <fullName evidence="10">Cartilage intermediate layer protein 1</fullName>
    </submittedName>
</protein>
<dbReference type="InterPro" id="IPR008969">
    <property type="entry name" value="CarboxyPept-like_regulatory"/>
</dbReference>
<evidence type="ECO:0000256" key="1">
    <source>
        <dbReference type="ARBA" id="ARBA00004498"/>
    </source>
</evidence>
<dbReference type="SUPFAM" id="SSF82895">
    <property type="entry name" value="TSP-1 type 1 repeat"/>
    <property type="match status" value="1"/>
</dbReference>
<dbReference type="Pfam" id="PF23730">
    <property type="entry name" value="CILP_8th"/>
    <property type="match status" value="1"/>
</dbReference>
<evidence type="ECO:0000256" key="5">
    <source>
        <dbReference type="ARBA" id="ARBA00023180"/>
    </source>
</evidence>
<evidence type="ECO:0000256" key="6">
    <source>
        <dbReference type="SAM" id="MobiDB-lite"/>
    </source>
</evidence>
<dbReference type="SUPFAM" id="SSF48726">
    <property type="entry name" value="Immunoglobulin"/>
    <property type="match status" value="1"/>
</dbReference>
<keyword evidence="9" id="KW-1185">Reference proteome</keyword>
<keyword evidence="5" id="KW-0325">Glycoprotein</keyword>
<feature type="signal peptide" evidence="7">
    <location>
        <begin position="1"/>
        <end position="21"/>
    </location>
</feature>
<dbReference type="PROSITE" id="PS50092">
    <property type="entry name" value="TSP1"/>
    <property type="match status" value="1"/>
</dbReference>
<evidence type="ECO:0000256" key="7">
    <source>
        <dbReference type="SAM" id="SignalP"/>
    </source>
</evidence>
<dbReference type="InterPro" id="IPR036179">
    <property type="entry name" value="Ig-like_dom_sf"/>
</dbReference>
<dbReference type="InterPro" id="IPR056256">
    <property type="entry name" value="CILP-1/2_b-sand_dom2"/>
</dbReference>
<feature type="chain" id="PRO_5026900972" evidence="7">
    <location>
        <begin position="22"/>
        <end position="1172"/>
    </location>
</feature>
<dbReference type="Pfam" id="PF13330">
    <property type="entry name" value="Mucin2_WxxW"/>
    <property type="match status" value="1"/>
</dbReference>
<evidence type="ECO:0000313" key="9">
    <source>
        <dbReference type="Proteomes" id="UP000504632"/>
    </source>
</evidence>
<dbReference type="PANTHER" id="PTHR15031">
    <property type="entry name" value="CARTILAGE INTERMEDIATE LAYER PROTEIN CLIP"/>
    <property type="match status" value="1"/>
</dbReference>
<dbReference type="GeneID" id="115830101"/>
<dbReference type="GO" id="GO:0005615">
    <property type="term" value="C:extracellular space"/>
    <property type="evidence" value="ECO:0007669"/>
    <property type="project" value="TreeGrafter"/>
</dbReference>
<dbReference type="InterPro" id="IPR013783">
    <property type="entry name" value="Ig-like_fold"/>
</dbReference>
<dbReference type="SMART" id="SM00408">
    <property type="entry name" value="IGc2"/>
    <property type="match status" value="1"/>
</dbReference>
<dbReference type="Pfam" id="PF23591">
    <property type="entry name" value="CILP"/>
    <property type="match status" value="1"/>
</dbReference>
<evidence type="ECO:0000256" key="2">
    <source>
        <dbReference type="ARBA" id="ARBA00022525"/>
    </source>
</evidence>
<evidence type="ECO:0000256" key="3">
    <source>
        <dbReference type="ARBA" id="ARBA00022530"/>
    </source>
</evidence>
<evidence type="ECO:0000256" key="4">
    <source>
        <dbReference type="ARBA" id="ARBA00022729"/>
    </source>
</evidence>
<reference evidence="10" key="1">
    <citation type="submission" date="2025-08" db="UniProtKB">
        <authorList>
            <consortium name="RefSeq"/>
        </authorList>
    </citation>
    <scope>IDENTIFICATION</scope>
</reference>
<dbReference type="Pfam" id="PF13927">
    <property type="entry name" value="Ig_3"/>
    <property type="match status" value="1"/>
</dbReference>
<dbReference type="InterPro" id="IPR056257">
    <property type="entry name" value="CILP-1/2_8th"/>
</dbReference>
<dbReference type="InterPro" id="IPR056258">
    <property type="entry name" value="CILP-1/2_C"/>
</dbReference>
<dbReference type="InterPro" id="IPR007110">
    <property type="entry name" value="Ig-like_dom"/>
</dbReference>
<dbReference type="SMART" id="SM00209">
    <property type="entry name" value="TSP1"/>
    <property type="match status" value="1"/>
</dbReference>
<feature type="region of interest" description="Disordered" evidence="6">
    <location>
        <begin position="1125"/>
        <end position="1172"/>
    </location>
</feature>
<sequence length="1172" mass="131252">MHHLSTWAFLLLLLGVTNSLAQGVWRRDSMKASPTLHYSEDDFEWTTWFNVDHPGGKGDYEQLDAIRFYYRARMCETPRALEARTTDWIPAHRTGEKVHIDPALGFWCVNAEQPPGRNCSNYSVRFLCPRGQYAGSDITAAWGAWSDWSPCSAACGQVSTQVRSRTCRSQTSRGEQQCKGPSVEGRSCKGPECPGKCKLQCVMGRVNAECDACMCEDHTVLGSVRSAGGLPAPGAPVLRYGPNPKLLTLTDHNGHFSIPGLCPDGNTTLMIRLQNHAPQLVIIPRSTDRISVLQIKLERAKKLLVEKNPENKARRVGQTTAFCCKVAGTPGPEQYEWFHNGTLLDRKQFQYDETLVLRNLRIDQAGEYYCRASNEAGAIKSKPATLTIIGQDEPSCKPTPESHLIRLPHDCYQNQTNTFYYDVGRCPLATCAGQLDNSIRCKDSVAYCCGVAKMEERHINCQGYQLPTMVVTQCGCKKCVDTKAIVRGRAVAADTGEPMRFGHVFMNGMRVSRTGYKGTFSIQVPTETERLVLTFVDNMQKFVNTTKVLQFNKKGGAVYHEIKLLRKKPPVTLESAETNTLMLGEVTGQDPIAEIQIPPNSFYRDNGEVFVGNVQASVTFLDPRDVSTAAAAQSDLNFVGSEGDTLPLRTYGMFSVDFRDEEGGESLNAGEVKVRLDAAQVKMPEHLKNMKLWSLNPETGLWEEEGDFHVEKKRRGKREERTFLIGNMEIRERRLFNLDVPENRRCYVKVRAFRSERFMPSEQVEGVVMTLINMEPTPGYSTNPRAWGRFDSVITGPNGACLPAFCDDQRADAYSAYVMANLGGEELEAVASSPKLNPNTIGVPQPYLNKLNYRRSDHDDPRVKKTAFSINVAKPSPNTAEEANGPIYSFENLKECEEAPFSAAHFRFSRVEGDRYDYNTVPFNEDDPMSWTEDYLSWWPKPMEYRACYIKVKLNAPHEINVRSRNMGGTHPKTVGQLYGIRDTRSIRDLDQSTVSAVCLEFKCSGMLYDQDRVDRTLVKVIPQGSCKRDSVNAMLQEYLVNHLPLAVNNDTNEFTMLAPLDPLGHNYGIYTVTDQDPRTAKEIALGRCFNGTSDGTSRVMKSNEGVALTFTCGDREVTRQSVFQTTQSFPGSTNGGRQGRGNRRQRGGLGALRSSRRRSTRNPFRRNQTRA</sequence>
<accession>A0A6J2X095</accession>
<evidence type="ECO:0000313" key="10">
    <source>
        <dbReference type="RefSeq" id="XP_030650005.1"/>
    </source>
</evidence>